<reference evidence="2" key="1">
    <citation type="submission" date="2016-10" db="EMBL/GenBank/DDBJ databases">
        <authorList>
            <person name="Varghese N."/>
            <person name="Submissions S."/>
        </authorList>
    </citation>
    <scope>NUCLEOTIDE SEQUENCE [LARGE SCALE GENOMIC DNA]</scope>
    <source>
        <strain evidence="2">DSM 28881</strain>
    </source>
</reference>
<dbReference type="AlphaFoldDB" id="A0A1I3MUS4"/>
<dbReference type="Proteomes" id="UP000199559">
    <property type="component" value="Unassembled WGS sequence"/>
</dbReference>
<proteinExistence type="predicted"/>
<gene>
    <name evidence="1" type="ORF">SAMN05443431_103312</name>
</gene>
<evidence type="ECO:0000313" key="1">
    <source>
        <dbReference type="EMBL" id="SFJ00691.1"/>
    </source>
</evidence>
<sequence length="112" mass="13212">MNNKKTITNLLTSKYKIEESKFEKFKPLLEDARITRLFFSLATGLGYMFKYVQENDIHHKMLVYNFTRLTEVFIKNPKAAYDDPKIRQIIVLEEVPLVGELLVLMLKMNPEI</sequence>
<dbReference type="EMBL" id="FORM01000003">
    <property type="protein sequence ID" value="SFJ00691.1"/>
    <property type="molecule type" value="Genomic_DNA"/>
</dbReference>
<evidence type="ECO:0000313" key="2">
    <source>
        <dbReference type="Proteomes" id="UP000199559"/>
    </source>
</evidence>
<accession>A0A1I3MUS4</accession>
<organism evidence="1 2">
    <name type="scientific">Olleya namhaensis</name>
    <dbReference type="NCBI Taxonomy" id="1144750"/>
    <lineage>
        <taxon>Bacteria</taxon>
        <taxon>Pseudomonadati</taxon>
        <taxon>Bacteroidota</taxon>
        <taxon>Flavobacteriia</taxon>
        <taxon>Flavobacteriales</taxon>
        <taxon>Flavobacteriaceae</taxon>
    </lineage>
</organism>
<keyword evidence="2" id="KW-1185">Reference proteome</keyword>
<dbReference type="RefSeq" id="WP_090838940.1">
    <property type="nucleotide sequence ID" value="NZ_FORM01000003.1"/>
</dbReference>
<name>A0A1I3MUS4_9FLAO</name>
<protein>
    <submittedName>
        <fullName evidence="1">Uncharacterized protein</fullName>
    </submittedName>
</protein>